<name>A0A8C9RM13_SCLFO</name>
<dbReference type="CDD" id="cd00100">
    <property type="entry name" value="beta-trefoil_IL1"/>
    <property type="match status" value="1"/>
</dbReference>
<evidence type="ECO:0000256" key="12">
    <source>
        <dbReference type="RuleBase" id="RU003753"/>
    </source>
</evidence>
<keyword evidence="14" id="KW-1185">Reference proteome</keyword>
<evidence type="ECO:0000256" key="11">
    <source>
        <dbReference type="ARBA" id="ARBA00023246"/>
    </source>
</evidence>
<dbReference type="Gene3D" id="2.80.10.50">
    <property type="match status" value="1"/>
</dbReference>
<dbReference type="GO" id="GO:0019221">
    <property type="term" value="P:cytokine-mediated signaling pathway"/>
    <property type="evidence" value="ECO:0007669"/>
    <property type="project" value="TreeGrafter"/>
</dbReference>
<reference evidence="13 14" key="1">
    <citation type="submission" date="2019-04" db="EMBL/GenBank/DDBJ databases">
        <authorList>
            <consortium name="Wellcome Sanger Institute Data Sharing"/>
        </authorList>
    </citation>
    <scope>NUCLEOTIDE SEQUENCE [LARGE SCALE GENOMIC DNA]</scope>
</reference>
<dbReference type="GeneTree" id="ENSGT00980000199728"/>
<evidence type="ECO:0000256" key="8">
    <source>
        <dbReference type="ARBA" id="ARBA00022620"/>
    </source>
</evidence>
<dbReference type="GO" id="GO:0005615">
    <property type="term" value="C:extracellular space"/>
    <property type="evidence" value="ECO:0007669"/>
    <property type="project" value="UniProtKB-KW"/>
</dbReference>
<dbReference type="GO" id="GO:0006955">
    <property type="term" value="P:immune response"/>
    <property type="evidence" value="ECO:0007669"/>
    <property type="project" value="InterPro"/>
</dbReference>
<evidence type="ECO:0000256" key="9">
    <source>
        <dbReference type="ARBA" id="ARBA00023198"/>
    </source>
</evidence>
<dbReference type="AlphaFoldDB" id="A0A8C9RM13"/>
<evidence type="ECO:0000256" key="7">
    <source>
        <dbReference type="ARBA" id="ARBA00022525"/>
    </source>
</evidence>
<protein>
    <recommendedName>
        <fullName evidence="12">Interleukin-1</fullName>
    </recommendedName>
</protein>
<dbReference type="GO" id="GO:0005125">
    <property type="term" value="F:cytokine activity"/>
    <property type="evidence" value="ECO:0007669"/>
    <property type="project" value="UniProtKB-UniRule"/>
</dbReference>
<dbReference type="GO" id="GO:0005149">
    <property type="term" value="F:interleukin-1 receptor binding"/>
    <property type="evidence" value="ECO:0007669"/>
    <property type="project" value="UniProtKB-UniRule"/>
</dbReference>
<accession>A0A8C9RM13</accession>
<evidence type="ECO:0000256" key="3">
    <source>
        <dbReference type="ARBA" id="ARBA00004550"/>
    </source>
</evidence>
<evidence type="ECO:0000256" key="1">
    <source>
        <dbReference type="ARBA" id="ARBA00004371"/>
    </source>
</evidence>
<dbReference type="GO" id="GO:0005764">
    <property type="term" value="C:lysosome"/>
    <property type="evidence" value="ECO:0007669"/>
    <property type="project" value="UniProtKB-SubCell"/>
</dbReference>
<keyword evidence="8" id="KW-0666">Pyrogen</keyword>
<evidence type="ECO:0000256" key="4">
    <source>
        <dbReference type="ARBA" id="ARBA00010448"/>
    </source>
</evidence>
<dbReference type="Pfam" id="PF00340">
    <property type="entry name" value="IL1"/>
    <property type="match status" value="1"/>
</dbReference>
<sequence>LDESPVTGGVSILHSFAHGQHHYQVEKVVKHKMGWGHGSFVRRGDKLLQINGISLQNLPPEAFAQMLTENAPILVSARGRSSKIYPFSKEHTVLCFSMEMKKMDALEDEGGKDRGTSEDEVPRNGSQSCLLENLLLVTMTKTRFSIIAGRGCDKGKLCQDQSCKDCHLDVVMEAKSCKITQGELRVSLLQEIHFLQEKALENIFIHSLMSDKCIQNRFRNARMSSRSKITIYYYKSDIVDGEFKGVPVVLNFSGTDCFLKCTDSDGKAVLSIEVRNCEKSKLRSISTKDKDILAFVFYMKASQPDARHFESANCPGWCLSAKKEEVGVEPFIKEDESFFFLIRKG</sequence>
<dbReference type="OrthoDB" id="8962877at2759"/>
<dbReference type="InterPro" id="IPR036034">
    <property type="entry name" value="PDZ_sf"/>
</dbReference>
<dbReference type="Ensembl" id="ENSSFOT00015015208.2">
    <property type="protein sequence ID" value="ENSSFOP00015015028.1"/>
    <property type="gene ID" value="ENSSFOG00015009682.2"/>
</dbReference>
<dbReference type="GO" id="GO:0042119">
    <property type="term" value="P:neutrophil activation"/>
    <property type="evidence" value="ECO:0007669"/>
    <property type="project" value="TreeGrafter"/>
</dbReference>
<reference evidence="13" key="3">
    <citation type="submission" date="2025-09" db="UniProtKB">
        <authorList>
            <consortium name="Ensembl"/>
        </authorList>
    </citation>
    <scope>IDENTIFICATION</scope>
</reference>
<dbReference type="GO" id="GO:1901222">
    <property type="term" value="P:regulation of non-canonical NF-kappaB signal transduction"/>
    <property type="evidence" value="ECO:0007669"/>
    <property type="project" value="TreeGrafter"/>
</dbReference>
<evidence type="ECO:0000256" key="10">
    <source>
        <dbReference type="ARBA" id="ARBA00023228"/>
    </source>
</evidence>
<keyword evidence="5" id="KW-0963">Cytoplasm</keyword>
<dbReference type="Proteomes" id="UP000694397">
    <property type="component" value="Chromosome 14"/>
</dbReference>
<dbReference type="SUPFAM" id="SSF50353">
    <property type="entry name" value="Cytokine"/>
    <property type="match status" value="1"/>
</dbReference>
<gene>
    <name evidence="13" type="primary">il1fma</name>
</gene>
<keyword evidence="11" id="KW-0497">Mitogen</keyword>
<dbReference type="GO" id="GO:0010628">
    <property type="term" value="P:positive regulation of gene expression"/>
    <property type="evidence" value="ECO:0007669"/>
    <property type="project" value="TreeGrafter"/>
</dbReference>
<dbReference type="GO" id="GO:0048246">
    <property type="term" value="P:macrophage chemotaxis"/>
    <property type="evidence" value="ECO:0007669"/>
    <property type="project" value="TreeGrafter"/>
</dbReference>
<organism evidence="13 14">
    <name type="scientific">Scleropages formosus</name>
    <name type="common">Asian bonytongue</name>
    <name type="synonym">Osteoglossum formosum</name>
    <dbReference type="NCBI Taxonomy" id="113540"/>
    <lineage>
        <taxon>Eukaryota</taxon>
        <taxon>Metazoa</taxon>
        <taxon>Chordata</taxon>
        <taxon>Craniata</taxon>
        <taxon>Vertebrata</taxon>
        <taxon>Euteleostomi</taxon>
        <taxon>Actinopterygii</taxon>
        <taxon>Neopterygii</taxon>
        <taxon>Teleostei</taxon>
        <taxon>Osteoglossocephala</taxon>
        <taxon>Osteoglossomorpha</taxon>
        <taxon>Osteoglossiformes</taxon>
        <taxon>Osteoglossidae</taxon>
        <taxon>Scleropages</taxon>
    </lineage>
</organism>
<proteinExistence type="inferred from homology"/>
<dbReference type="GO" id="GO:0001660">
    <property type="term" value="P:fever generation"/>
    <property type="evidence" value="ECO:0007669"/>
    <property type="project" value="UniProtKB-KW"/>
</dbReference>
<evidence type="ECO:0000313" key="14">
    <source>
        <dbReference type="Proteomes" id="UP000694397"/>
    </source>
</evidence>
<dbReference type="PRINTS" id="PR00264">
    <property type="entry name" value="INTERLEUKIN1"/>
</dbReference>
<evidence type="ECO:0000256" key="6">
    <source>
        <dbReference type="ARBA" id="ARBA00022514"/>
    </source>
</evidence>
<keyword evidence="7 12" id="KW-0964">Secreted</keyword>
<evidence type="ECO:0000256" key="2">
    <source>
        <dbReference type="ARBA" id="ARBA00004514"/>
    </source>
</evidence>
<keyword evidence="10" id="KW-0458">Lysosome</keyword>
<evidence type="ECO:0000256" key="5">
    <source>
        <dbReference type="ARBA" id="ARBA00022490"/>
    </source>
</evidence>
<dbReference type="InterPro" id="IPR000975">
    <property type="entry name" value="IL-1_fam"/>
</dbReference>
<dbReference type="GO" id="GO:0005829">
    <property type="term" value="C:cytosol"/>
    <property type="evidence" value="ECO:0007669"/>
    <property type="project" value="UniProtKB-SubCell"/>
</dbReference>
<dbReference type="PANTHER" id="PTHR10078">
    <property type="entry name" value="INTERLEUKIN-1 FAMILY MEMBER"/>
    <property type="match status" value="1"/>
</dbReference>
<keyword evidence="6" id="KW-0202">Cytokine</keyword>
<dbReference type="GO" id="GO:0071222">
    <property type="term" value="P:cellular response to lipopolysaccharide"/>
    <property type="evidence" value="ECO:0007669"/>
    <property type="project" value="TreeGrafter"/>
</dbReference>
<dbReference type="PANTHER" id="PTHR10078:SF30">
    <property type="entry name" value="INTERLEUKIN-1 BETA"/>
    <property type="match status" value="1"/>
</dbReference>
<comment type="subcellular location">
    <subcellularLocation>
        <location evidence="2">Cytoplasm</location>
        <location evidence="2">Cytosol</location>
    </subcellularLocation>
    <subcellularLocation>
        <location evidence="1">Lysosome</location>
    </subcellularLocation>
    <subcellularLocation>
        <location evidence="3">Secreted</location>
        <location evidence="3">Extracellular exosome</location>
    </subcellularLocation>
</comment>
<reference evidence="13" key="2">
    <citation type="submission" date="2025-08" db="UniProtKB">
        <authorList>
            <consortium name="Ensembl"/>
        </authorList>
    </citation>
    <scope>IDENTIFICATION</scope>
</reference>
<comment type="similarity">
    <text evidence="4 12">Belongs to the IL-1 family.</text>
</comment>
<dbReference type="GO" id="GO:0051781">
    <property type="term" value="P:positive regulation of cell division"/>
    <property type="evidence" value="ECO:0007669"/>
    <property type="project" value="UniProtKB-KW"/>
</dbReference>
<dbReference type="InterPro" id="IPR008996">
    <property type="entry name" value="IL1/FGF"/>
</dbReference>
<keyword evidence="9" id="KW-0395">Inflammatory response</keyword>
<dbReference type="SUPFAM" id="SSF50156">
    <property type="entry name" value="PDZ domain-like"/>
    <property type="match status" value="1"/>
</dbReference>
<evidence type="ECO:0000313" key="13">
    <source>
        <dbReference type="Ensembl" id="ENSSFOP00015015028.1"/>
    </source>
</evidence>